<dbReference type="GO" id="GO:0005840">
    <property type="term" value="C:ribosome"/>
    <property type="evidence" value="ECO:0007669"/>
    <property type="project" value="UniProtKB-UniRule"/>
</dbReference>
<dbReference type="FunFam" id="3.30.70.330:FF:000532">
    <property type="entry name" value="50S ribosomal protein L23"/>
    <property type="match status" value="1"/>
</dbReference>
<dbReference type="PROSITE" id="PS00050">
    <property type="entry name" value="RIBOSOMAL_L23"/>
    <property type="match status" value="1"/>
</dbReference>
<dbReference type="Gene3D" id="3.30.70.330">
    <property type="match status" value="1"/>
</dbReference>
<dbReference type="GO" id="GO:0003735">
    <property type="term" value="F:structural constituent of ribosome"/>
    <property type="evidence" value="ECO:0007669"/>
    <property type="project" value="UniProtKB-UniRule"/>
</dbReference>
<evidence type="ECO:0000313" key="8">
    <source>
        <dbReference type="EMBL" id="AJB42526.1"/>
    </source>
</evidence>
<dbReference type="InterPro" id="IPR012677">
    <property type="entry name" value="Nucleotide-bd_a/b_plait_sf"/>
</dbReference>
<comment type="subunit">
    <text evidence="6">Part of the 50S ribosomal subunit. Contacts protein L29.</text>
</comment>
<dbReference type="AlphaFoldDB" id="A0A3G1A6G0"/>
<dbReference type="InterPro" id="IPR001014">
    <property type="entry name" value="Ribosomal_uL23_CS"/>
</dbReference>
<dbReference type="InterPro" id="IPR019985">
    <property type="entry name" value="Ribosomal_uL23"/>
</dbReference>
<evidence type="ECO:0000256" key="1">
    <source>
        <dbReference type="ARBA" id="ARBA00006700"/>
    </source>
</evidence>
<sequence length="94" mass="10464">MSSSNTGKKGDIGVIVKPHLTEKTLQLIEKTNTLTFIVDRRATKDEIRRAVEAMFGVKVEKVRTLITPLGQKKAYVKLAKEYSAMDIASRMGLV</sequence>
<dbReference type="PANTHER" id="PTHR11620">
    <property type="entry name" value="60S RIBOSOMAL PROTEIN L23A"/>
    <property type="match status" value="1"/>
</dbReference>
<evidence type="ECO:0000313" key="9">
    <source>
        <dbReference type="Proteomes" id="UP000266720"/>
    </source>
</evidence>
<comment type="similarity">
    <text evidence="1 6 7">Belongs to the universal ribosomal protein uL23 family.</text>
</comment>
<dbReference type="HAMAP" id="MF_01369_B">
    <property type="entry name" value="Ribosomal_uL23_B"/>
    <property type="match status" value="1"/>
</dbReference>
<keyword evidence="3 6" id="KW-0694">RNA-binding</keyword>
<accession>A0A3G1A6G0</accession>
<dbReference type="NCBIfam" id="TIGR03636">
    <property type="entry name" value="uL23_arch"/>
    <property type="match status" value="1"/>
</dbReference>
<evidence type="ECO:0000256" key="2">
    <source>
        <dbReference type="ARBA" id="ARBA00022730"/>
    </source>
</evidence>
<dbReference type="Proteomes" id="UP000266720">
    <property type="component" value="Chromosome"/>
</dbReference>
<keyword evidence="5 6" id="KW-0687">Ribonucleoprotein</keyword>
<dbReference type="GO" id="GO:1990904">
    <property type="term" value="C:ribonucleoprotein complex"/>
    <property type="evidence" value="ECO:0007669"/>
    <property type="project" value="UniProtKB-KW"/>
</dbReference>
<dbReference type="GeneID" id="25406886"/>
<gene>
    <name evidence="6" type="primary">rpl23</name>
    <name evidence="8" type="ORF">TCARB_1482</name>
</gene>
<dbReference type="GO" id="GO:0006412">
    <property type="term" value="P:translation"/>
    <property type="evidence" value="ECO:0007669"/>
    <property type="project" value="UniProtKB-UniRule"/>
</dbReference>
<dbReference type="InterPro" id="IPR013025">
    <property type="entry name" value="Ribosomal_uL23-like"/>
</dbReference>
<dbReference type="GO" id="GO:0019843">
    <property type="term" value="F:rRNA binding"/>
    <property type="evidence" value="ECO:0007669"/>
    <property type="project" value="UniProtKB-UniRule"/>
</dbReference>
<evidence type="ECO:0000256" key="7">
    <source>
        <dbReference type="RuleBase" id="RU003934"/>
    </source>
</evidence>
<protein>
    <recommendedName>
        <fullName evidence="6">Large ribosomal subunit protein uL23</fullName>
    </recommendedName>
</protein>
<dbReference type="Pfam" id="PF00276">
    <property type="entry name" value="Ribosomal_L23"/>
    <property type="match status" value="1"/>
</dbReference>
<dbReference type="SUPFAM" id="SSF54189">
    <property type="entry name" value="Ribosomal proteins S24e, L23 and L15e"/>
    <property type="match status" value="1"/>
</dbReference>
<dbReference type="HAMAP" id="MF_01369_A">
    <property type="entry name" value="Ribosomal_uL23_A"/>
    <property type="match status" value="1"/>
</dbReference>
<dbReference type="GeneID" id="16573046"/>
<organism evidence="8 9">
    <name type="scientific">Thermofilum adornatum 1505</name>
    <dbReference type="NCBI Taxonomy" id="697581"/>
    <lineage>
        <taxon>Archaea</taxon>
        <taxon>Thermoproteota</taxon>
        <taxon>Thermoprotei</taxon>
        <taxon>Thermofilales</taxon>
        <taxon>Thermofilaceae</taxon>
        <taxon>Thermofilum</taxon>
    </lineage>
</organism>
<dbReference type="InterPro" id="IPR012678">
    <property type="entry name" value="Ribosomal_uL23/eL15/eS24_sf"/>
</dbReference>
<dbReference type="STRING" id="697581.TCARB_1482"/>
<evidence type="ECO:0000256" key="5">
    <source>
        <dbReference type="ARBA" id="ARBA00023274"/>
    </source>
</evidence>
<reference evidence="9" key="1">
    <citation type="book" date="2010" name="EXTREMOPHILES" publisher="0:0-0">
        <title>Complete genome sequences of ten hyperthermophilic archaea reveal their metabolic capabilities and possible ecological roles.</title>
        <editorList>
            <person name="?"/>
        </editorList>
        <authorList>
            <person name="Ravin N.V."/>
            <person name="Mardanov A.V."/>
            <person name="Bonch-Osmolovskaya E.A."/>
            <person name="Skryabin K.G."/>
        </authorList>
    </citation>
    <scope>NUCLEOTIDE SEQUENCE [LARGE SCALE GENOMIC DNA]</scope>
    <source>
        <strain evidence="9">1505</strain>
    </source>
</reference>
<dbReference type="NCBIfam" id="NF011118">
    <property type="entry name" value="PRK14548.1"/>
    <property type="match status" value="1"/>
</dbReference>
<dbReference type="EMBL" id="CP007493">
    <property type="protein sequence ID" value="AJB42526.1"/>
    <property type="molecule type" value="Genomic_DNA"/>
</dbReference>
<evidence type="ECO:0000256" key="6">
    <source>
        <dbReference type="HAMAP-Rule" id="MF_01369"/>
    </source>
</evidence>
<evidence type="ECO:0000256" key="3">
    <source>
        <dbReference type="ARBA" id="ARBA00022884"/>
    </source>
</evidence>
<keyword evidence="2 6" id="KW-0699">rRNA-binding</keyword>
<comment type="function">
    <text evidence="6">Binds to 23S rRNA. One of the proteins that surrounds the polypeptide exit tunnel on the outside of the ribosome.</text>
</comment>
<name>A0A3G1A6G0_9CREN</name>
<proteinExistence type="inferred from homology"/>
<evidence type="ECO:0000256" key="4">
    <source>
        <dbReference type="ARBA" id="ARBA00022980"/>
    </source>
</evidence>
<keyword evidence="4 6" id="KW-0689">Ribosomal protein</keyword>
<dbReference type="KEGG" id="tcb:TCARB_1482"/>
<dbReference type="RefSeq" id="WP_020962093.1">
    <property type="nucleotide sequence ID" value="NZ_CP007493.1"/>
</dbReference>